<name>E8N333_ANATU</name>
<evidence type="ECO:0000313" key="3">
    <source>
        <dbReference type="Proteomes" id="UP000008922"/>
    </source>
</evidence>
<dbReference type="STRING" id="926569.ANT_31590"/>
<keyword evidence="1" id="KW-1133">Transmembrane helix</keyword>
<feature type="transmembrane region" description="Helical" evidence="1">
    <location>
        <begin position="179"/>
        <end position="202"/>
    </location>
</feature>
<evidence type="ECO:0000313" key="2">
    <source>
        <dbReference type="EMBL" id="BAJ65183.1"/>
    </source>
</evidence>
<dbReference type="KEGG" id="atm:ANT_31590"/>
<feature type="transmembrane region" description="Helical" evidence="1">
    <location>
        <begin position="127"/>
        <end position="148"/>
    </location>
</feature>
<feature type="transmembrane region" description="Helical" evidence="1">
    <location>
        <begin position="155"/>
        <end position="173"/>
    </location>
</feature>
<organism evidence="2 3">
    <name type="scientific">Anaerolinea thermophila (strain DSM 14523 / JCM 11388 / NBRC 100420 / UNI-1)</name>
    <dbReference type="NCBI Taxonomy" id="926569"/>
    <lineage>
        <taxon>Bacteria</taxon>
        <taxon>Bacillati</taxon>
        <taxon>Chloroflexota</taxon>
        <taxon>Anaerolineae</taxon>
        <taxon>Anaerolineales</taxon>
        <taxon>Anaerolineaceae</taxon>
        <taxon>Anaerolinea</taxon>
    </lineage>
</organism>
<feature type="transmembrane region" description="Helical" evidence="1">
    <location>
        <begin position="92"/>
        <end position="115"/>
    </location>
</feature>
<dbReference type="OrthoDB" id="510168at2"/>
<proteinExistence type="predicted"/>
<reference evidence="2 3" key="1">
    <citation type="submission" date="2010-12" db="EMBL/GenBank/DDBJ databases">
        <title>Whole genome sequence of Anaerolinea thermophila UNI-1.</title>
        <authorList>
            <person name="Narita-Yamada S."/>
            <person name="Kishi E."/>
            <person name="Watanabe Y."/>
            <person name="Takasaki K."/>
            <person name="Ankai A."/>
            <person name="Oguchi A."/>
            <person name="Fukui S."/>
            <person name="Takahashi M."/>
            <person name="Yashiro I."/>
            <person name="Hosoyama A."/>
            <person name="Sekiguchi Y."/>
            <person name="Hanada S."/>
            <person name="Fujita N."/>
        </authorList>
    </citation>
    <scope>NUCLEOTIDE SEQUENCE [LARGE SCALE GENOMIC DNA]</scope>
    <source>
        <strain evidence="3">DSM 14523 / JCM 11388 / NBRC 100420 / UNI-1</strain>
    </source>
</reference>
<dbReference type="RefSeq" id="WP_013561523.1">
    <property type="nucleotide sequence ID" value="NC_014960.1"/>
</dbReference>
<dbReference type="InParanoid" id="E8N333"/>
<keyword evidence="1" id="KW-0812">Transmembrane</keyword>
<dbReference type="EMBL" id="AP012029">
    <property type="protein sequence ID" value="BAJ65183.1"/>
    <property type="molecule type" value="Genomic_DNA"/>
</dbReference>
<accession>E8N333</accession>
<dbReference type="HOGENOM" id="CLU_1286551_0_0_0"/>
<dbReference type="Proteomes" id="UP000008922">
    <property type="component" value="Chromosome"/>
</dbReference>
<gene>
    <name evidence="2" type="ordered locus">ANT_31590</name>
</gene>
<feature type="transmembrane region" description="Helical" evidence="1">
    <location>
        <begin position="61"/>
        <end position="83"/>
    </location>
</feature>
<dbReference type="AlphaFoldDB" id="E8N333"/>
<protein>
    <submittedName>
        <fullName evidence="2">Hypothetical membrane protein</fullName>
    </submittedName>
</protein>
<evidence type="ECO:0000256" key="1">
    <source>
        <dbReference type="SAM" id="Phobius"/>
    </source>
</evidence>
<sequence length="214" mass="24353">MNTNKRVFTRLSLGFSILWAFSGLASILLGWMLSWGLMLIARGIFGDYIYVNGVRHITEDYFFSWVFFPLIGLLQGGIQALILREVHPRPGLWALVTPAGWIAGFIVLRVVSEWFFTRWTSSENSPFYLLIVFFTLGVCISLAQWLVLRRWAARAGWWVLFSTLGWVILPLFSGESFSSVLELLLIGLLPSVVCLPAFWLMFDREHNGQAEALA</sequence>
<keyword evidence="1" id="KW-0472">Membrane</keyword>
<keyword evidence="3" id="KW-1185">Reference proteome</keyword>
<feature type="transmembrane region" description="Helical" evidence="1">
    <location>
        <begin position="12"/>
        <end position="41"/>
    </location>
</feature>